<sequence length="82" mass="8777">MPFGPDEIRWGLACGISADGHWHGWFDVRVRADALRRLGLHPGRPTAEVVGPAPPRWWHAAAERNAQAHTGTVPSPGGPAVA</sequence>
<dbReference type="EMBL" id="CP060828">
    <property type="protein sequence ID" value="QNP75341.1"/>
    <property type="molecule type" value="Genomic_DNA"/>
</dbReference>
<feature type="region of interest" description="Disordered" evidence="1">
    <location>
        <begin position="63"/>
        <end position="82"/>
    </location>
</feature>
<dbReference type="Proteomes" id="UP000516052">
    <property type="component" value="Chromosome"/>
</dbReference>
<gene>
    <name evidence="2" type="ORF">IAG44_42030</name>
</gene>
<evidence type="ECO:0000313" key="2">
    <source>
        <dbReference type="EMBL" id="QNP75341.1"/>
    </source>
</evidence>
<accession>A0A7H0IRC5</accession>
<evidence type="ECO:0000256" key="1">
    <source>
        <dbReference type="SAM" id="MobiDB-lite"/>
    </source>
</evidence>
<dbReference type="RefSeq" id="WP_187752262.1">
    <property type="nucleotide sequence ID" value="NZ_CP060828.1"/>
</dbReference>
<evidence type="ECO:0000313" key="3">
    <source>
        <dbReference type="Proteomes" id="UP000516052"/>
    </source>
</evidence>
<protein>
    <submittedName>
        <fullName evidence="2">Uncharacterized protein</fullName>
    </submittedName>
</protein>
<reference evidence="2 3" key="1">
    <citation type="submission" date="2020-08" db="EMBL/GenBank/DDBJ databases">
        <title>A novel species.</title>
        <authorList>
            <person name="Gao J."/>
        </authorList>
    </citation>
    <scope>NUCLEOTIDE SEQUENCE [LARGE SCALE GENOMIC DNA]</scope>
    <source>
        <strain evidence="2 3">CRXT-G-22</strain>
    </source>
</reference>
<organism evidence="2 3">
    <name type="scientific">Streptomyces roseirectus</name>
    <dbReference type="NCBI Taxonomy" id="2768066"/>
    <lineage>
        <taxon>Bacteria</taxon>
        <taxon>Bacillati</taxon>
        <taxon>Actinomycetota</taxon>
        <taxon>Actinomycetes</taxon>
        <taxon>Kitasatosporales</taxon>
        <taxon>Streptomycetaceae</taxon>
        <taxon>Streptomyces</taxon>
    </lineage>
</organism>
<keyword evidence="3" id="KW-1185">Reference proteome</keyword>
<name>A0A7H0IRC5_9ACTN</name>
<dbReference type="AlphaFoldDB" id="A0A7H0IRC5"/>
<dbReference type="KEGG" id="sroi:IAG44_42030"/>
<proteinExistence type="predicted"/>